<gene>
    <name evidence="3" type="ORF">HD556DRAFT_1410175</name>
</gene>
<proteinExistence type="predicted"/>
<feature type="transmembrane region" description="Helical" evidence="2">
    <location>
        <begin position="140"/>
        <end position="163"/>
    </location>
</feature>
<dbReference type="Proteomes" id="UP000719766">
    <property type="component" value="Unassembled WGS sequence"/>
</dbReference>
<dbReference type="AlphaFoldDB" id="A0A9P7AF99"/>
<name>A0A9P7AF99_9AGAM</name>
<feature type="compositionally biased region" description="Polar residues" evidence="1">
    <location>
        <begin position="357"/>
        <end position="367"/>
    </location>
</feature>
<keyword evidence="2" id="KW-0812">Transmembrane</keyword>
<keyword evidence="2" id="KW-1133">Transmembrane helix</keyword>
<keyword evidence="2" id="KW-0472">Membrane</keyword>
<dbReference type="EMBL" id="JABBWE010000081">
    <property type="protein sequence ID" value="KAG1787270.1"/>
    <property type="molecule type" value="Genomic_DNA"/>
</dbReference>
<accession>A0A9P7AF99</accession>
<feature type="transmembrane region" description="Helical" evidence="2">
    <location>
        <begin position="238"/>
        <end position="262"/>
    </location>
</feature>
<evidence type="ECO:0000313" key="3">
    <source>
        <dbReference type="EMBL" id="KAG1787270.1"/>
    </source>
</evidence>
<feature type="region of interest" description="Disordered" evidence="1">
    <location>
        <begin position="460"/>
        <end position="485"/>
    </location>
</feature>
<keyword evidence="4" id="KW-1185">Reference proteome</keyword>
<evidence type="ECO:0000256" key="1">
    <source>
        <dbReference type="SAM" id="MobiDB-lite"/>
    </source>
</evidence>
<feature type="transmembrane region" description="Helical" evidence="2">
    <location>
        <begin position="106"/>
        <end position="128"/>
    </location>
</feature>
<dbReference type="OrthoDB" id="3222669at2759"/>
<feature type="compositionally biased region" description="Low complexity" evidence="1">
    <location>
        <begin position="345"/>
        <end position="356"/>
    </location>
</feature>
<feature type="transmembrane region" description="Helical" evidence="2">
    <location>
        <begin position="184"/>
        <end position="204"/>
    </location>
</feature>
<protein>
    <recommendedName>
        <fullName evidence="5">Transmembrane protein</fullName>
    </recommendedName>
</protein>
<sequence length="713" mass="77731">MTALDLHNALFTSDKRLVNAMPTTPTPMTHTRTLSLTTAQEQLHNPTSSTYNTPTFHDLLSRQPLHPDGPRHWDLGLDLTGDPITAAECKSLQDRFMKAKLRRLKWICGVFEVVLGIWAIYCTIRYSLAFQTALTGDVHIPTLALVLCVISGISVAGVVVTLFMPLLPEDGDRFVRAARMISRGSFVVLIIAMSIANLVLILIWRPVDRCGWNMDVSWSTTVAIAGDSTARQCRTASFAAWIIVASLRVIATLIIILLYLYFLRAYSEARHPSRYTRETYYYPPLMTSEGVVNSPVSTMDSPVSTPDPSPSGTHFNFNKLIQTRAGLGRSDSTIALTNSSITLAPSPSFSSSPSHSHTQAIHTQSSNPAPPVSNRIWRNWTNLRLSMKDRQRHNNLSDTVTPRTLRRQNRTGMPSEHILLNTNTTPGAWEECTEVFADGTGLGPCASELDQSVGVAEDGQGVRAMGDHRNRTDSPLAMDSDAGSRDSDSVYSYGYGASEPAYPYLEIYNNPAPPAAANDNIIPTQQPRSSAADIARGDTIEPRMSLTTIESGEEEDELIPIMGGFVRRMATIQSFGSQEAGLSMGRSRFSRGSVSEMHAPASPRSSIGWTPSMASTLSKNNSLGTGSAYFSASSELGMGTGSSGRGVGVNERGELEAKMTTSPPSYGRYHYSREALQDYHYLNLSHLHLISISTKGGVDINAVCLFLKAVLDG</sequence>
<dbReference type="GeneID" id="64597908"/>
<organism evidence="3 4">
    <name type="scientific">Suillus plorans</name>
    <dbReference type="NCBI Taxonomy" id="116603"/>
    <lineage>
        <taxon>Eukaryota</taxon>
        <taxon>Fungi</taxon>
        <taxon>Dikarya</taxon>
        <taxon>Basidiomycota</taxon>
        <taxon>Agaricomycotina</taxon>
        <taxon>Agaricomycetes</taxon>
        <taxon>Agaricomycetidae</taxon>
        <taxon>Boletales</taxon>
        <taxon>Suillineae</taxon>
        <taxon>Suillaceae</taxon>
        <taxon>Suillus</taxon>
    </lineage>
</organism>
<comment type="caution">
    <text evidence="3">The sequence shown here is derived from an EMBL/GenBank/DDBJ whole genome shotgun (WGS) entry which is preliminary data.</text>
</comment>
<evidence type="ECO:0000256" key="2">
    <source>
        <dbReference type="SAM" id="Phobius"/>
    </source>
</evidence>
<reference evidence="3" key="1">
    <citation type="journal article" date="2020" name="New Phytol.">
        <title>Comparative genomics reveals dynamic genome evolution in host specialist ectomycorrhizal fungi.</title>
        <authorList>
            <person name="Lofgren L.A."/>
            <person name="Nguyen N.H."/>
            <person name="Vilgalys R."/>
            <person name="Ruytinx J."/>
            <person name="Liao H.L."/>
            <person name="Branco S."/>
            <person name="Kuo A."/>
            <person name="LaButti K."/>
            <person name="Lipzen A."/>
            <person name="Andreopoulos W."/>
            <person name="Pangilinan J."/>
            <person name="Riley R."/>
            <person name="Hundley H."/>
            <person name="Na H."/>
            <person name="Barry K."/>
            <person name="Grigoriev I.V."/>
            <person name="Stajich J.E."/>
            <person name="Kennedy P.G."/>
        </authorList>
    </citation>
    <scope>NUCLEOTIDE SEQUENCE</scope>
    <source>
        <strain evidence="3">S12</strain>
    </source>
</reference>
<evidence type="ECO:0008006" key="5">
    <source>
        <dbReference type="Google" id="ProtNLM"/>
    </source>
</evidence>
<feature type="region of interest" description="Disordered" evidence="1">
    <location>
        <begin position="345"/>
        <end position="374"/>
    </location>
</feature>
<evidence type="ECO:0000313" key="4">
    <source>
        <dbReference type="Proteomes" id="UP000719766"/>
    </source>
</evidence>
<dbReference type="RefSeq" id="XP_041154628.1">
    <property type="nucleotide sequence ID" value="XM_041304144.1"/>
</dbReference>